<evidence type="ECO:0000313" key="9">
    <source>
        <dbReference type="Proteomes" id="UP001300502"/>
    </source>
</evidence>
<dbReference type="GO" id="GO:0052927">
    <property type="term" value="F:CC tRNA cytidylyltransferase activity"/>
    <property type="evidence" value="ECO:0007669"/>
    <property type="project" value="TreeGrafter"/>
</dbReference>
<dbReference type="GO" id="GO:0052929">
    <property type="term" value="F:ATP:3'-cytidine-cytidine-tRNA adenylyltransferase activity"/>
    <property type="evidence" value="ECO:0007669"/>
    <property type="project" value="TreeGrafter"/>
</dbReference>
<dbReference type="PANTHER" id="PTHR13734">
    <property type="entry name" value="TRNA-NUCLEOTIDYLTRANSFERASE"/>
    <property type="match status" value="1"/>
</dbReference>
<dbReference type="EMBL" id="JANCYU010000020">
    <property type="protein sequence ID" value="KAK4523875.1"/>
    <property type="molecule type" value="Genomic_DNA"/>
</dbReference>
<dbReference type="GO" id="GO:0001680">
    <property type="term" value="P:tRNA 3'-terminal CCA addition"/>
    <property type="evidence" value="ECO:0007669"/>
    <property type="project" value="TreeGrafter"/>
</dbReference>
<reference evidence="8 9" key="1">
    <citation type="submission" date="2022-07" db="EMBL/GenBank/DDBJ databases">
        <title>Genome-wide signatures of adaptation to extreme environments.</title>
        <authorList>
            <person name="Cho C.H."/>
            <person name="Yoon H.S."/>
        </authorList>
    </citation>
    <scope>NUCLEOTIDE SEQUENCE [LARGE SCALE GENOMIC DNA]</scope>
    <source>
        <strain evidence="8 9">108.79 E11</strain>
    </source>
</reference>
<proteinExistence type="inferred from homology"/>
<evidence type="ECO:0000256" key="4">
    <source>
        <dbReference type="ARBA" id="ARBA00022884"/>
    </source>
</evidence>
<evidence type="ECO:0008006" key="10">
    <source>
        <dbReference type="Google" id="ProtNLM"/>
    </source>
</evidence>
<sequence>MTPFGLFFATCNFGFRVVSKTCIKSYCKQKRSSSYQWTPFRLTMQGYNVSDIESRRCSKKTEQKRPFAEALNKPEKFLPAKKHIELEAREEELFQLLLDAVRTMETGTTLRVAGGWVRDKLLKISKEEPDIDLALDNMMGREFANKLQSYLKSRNIHCGHISVIQQNPEQSKHLETARVKVNGIYLDLVNLRKESYAQDSRIPHMEIGTPLEDAMRRDLTINSLFYNLNDDIIEDFSGKGLSDLKKGVIRTPLEPRMTLLDDPLRALRAIRFASRFDFEMDLELYNCCSSHEVHIALGEKVSRERIGTEIDYMLRTASYVRAFGILYETGLYKAVFNHAPVTDSSFSQEKAFYEALVLLSKLDWIRQGKTFRYSHYSEEDVIIEELAVLSVAFHRYEVYEEKEKVNLVQHILRHCLKRRNRDCDSVMTVLQSSNDFMAHLSSEVPSNDRIIGVDGEPVRLSIGRILRKSGSLWNMAFKVACCRMVKGELEWNTFSRGGQSYLFRENREESDMFLQRCRDWESFIVQLGIEDVYKWKPLLNGTEVLSLLPKLPRGPKIRQVLDAQVEWMLMNPSGTREDCKKWLLEEYKSFSNPCP</sequence>
<name>A0AAV9I8X9_9RHOD</name>
<dbReference type="Pfam" id="PF01743">
    <property type="entry name" value="PolyA_pol"/>
    <property type="match status" value="1"/>
</dbReference>
<evidence type="ECO:0000256" key="3">
    <source>
        <dbReference type="ARBA" id="ARBA00022741"/>
    </source>
</evidence>
<dbReference type="GO" id="GO:0005739">
    <property type="term" value="C:mitochondrion"/>
    <property type="evidence" value="ECO:0007669"/>
    <property type="project" value="UniProtKB-ARBA"/>
</dbReference>
<dbReference type="FunFam" id="3.30.460.10:FF:000019">
    <property type="entry name" value="tRNA nucleotidyltransferase cca2"/>
    <property type="match status" value="1"/>
</dbReference>
<dbReference type="CDD" id="cd05398">
    <property type="entry name" value="NT_ClassII-CCAase"/>
    <property type="match status" value="1"/>
</dbReference>
<dbReference type="Gene3D" id="1.10.3090.10">
    <property type="entry name" value="cca-adding enzyme, domain 2"/>
    <property type="match status" value="1"/>
</dbReference>
<keyword evidence="4 5" id="KW-0694">RNA-binding</keyword>
<evidence type="ECO:0000256" key="2">
    <source>
        <dbReference type="ARBA" id="ARBA00022679"/>
    </source>
</evidence>
<dbReference type="InterPro" id="IPR032828">
    <property type="entry name" value="PolyA_RNA-bd"/>
</dbReference>
<dbReference type="GO" id="GO:0003723">
    <property type="term" value="F:RNA binding"/>
    <property type="evidence" value="ECO:0007669"/>
    <property type="project" value="UniProtKB-KW"/>
</dbReference>
<dbReference type="GO" id="GO:0000166">
    <property type="term" value="F:nucleotide binding"/>
    <property type="evidence" value="ECO:0007669"/>
    <property type="project" value="UniProtKB-KW"/>
</dbReference>
<evidence type="ECO:0000256" key="5">
    <source>
        <dbReference type="RuleBase" id="RU003953"/>
    </source>
</evidence>
<comment type="caution">
    <text evidence="8">The sequence shown here is derived from an EMBL/GenBank/DDBJ whole genome shotgun (WGS) entry which is preliminary data.</text>
</comment>
<evidence type="ECO:0000256" key="1">
    <source>
        <dbReference type="ARBA" id="ARBA00007265"/>
    </source>
</evidence>
<organism evidence="8 9">
    <name type="scientific">Galdieria yellowstonensis</name>
    <dbReference type="NCBI Taxonomy" id="3028027"/>
    <lineage>
        <taxon>Eukaryota</taxon>
        <taxon>Rhodophyta</taxon>
        <taxon>Bangiophyceae</taxon>
        <taxon>Galdieriales</taxon>
        <taxon>Galdieriaceae</taxon>
        <taxon>Galdieria</taxon>
    </lineage>
</organism>
<keyword evidence="2 5" id="KW-0808">Transferase</keyword>
<keyword evidence="3" id="KW-0547">Nucleotide-binding</keyword>
<evidence type="ECO:0000259" key="7">
    <source>
        <dbReference type="Pfam" id="PF12627"/>
    </source>
</evidence>
<protein>
    <recommendedName>
        <fullName evidence="10">tRNA nucleotidyltransferase (CCA-adding enzyme)</fullName>
    </recommendedName>
</protein>
<feature type="domain" description="Poly A polymerase head" evidence="6">
    <location>
        <begin position="110"/>
        <end position="250"/>
    </location>
</feature>
<dbReference type="InterPro" id="IPR043519">
    <property type="entry name" value="NT_sf"/>
</dbReference>
<dbReference type="InterPro" id="IPR002646">
    <property type="entry name" value="PolA_pol_head_dom"/>
</dbReference>
<dbReference type="Proteomes" id="UP001300502">
    <property type="component" value="Unassembled WGS sequence"/>
</dbReference>
<dbReference type="PANTHER" id="PTHR13734:SF5">
    <property type="entry name" value="CCA TRNA NUCLEOTIDYLTRANSFERASE, MITOCHONDRIAL"/>
    <property type="match status" value="1"/>
</dbReference>
<keyword evidence="9" id="KW-1185">Reference proteome</keyword>
<evidence type="ECO:0000259" key="6">
    <source>
        <dbReference type="Pfam" id="PF01743"/>
    </source>
</evidence>
<gene>
    <name evidence="8" type="ORF">GAYE_SCF00G1771</name>
</gene>
<dbReference type="Pfam" id="PF12627">
    <property type="entry name" value="PolyA_pol_RNAbd"/>
    <property type="match status" value="1"/>
</dbReference>
<feature type="domain" description="tRNA nucleotidyltransferase/poly(A) polymerase RNA and SrmB- binding" evidence="7">
    <location>
        <begin position="299"/>
        <end position="336"/>
    </location>
</feature>
<accession>A0AAV9I8X9</accession>
<dbReference type="SUPFAM" id="SSF81891">
    <property type="entry name" value="Poly A polymerase C-terminal region-like"/>
    <property type="match status" value="1"/>
</dbReference>
<comment type="similarity">
    <text evidence="1 5">Belongs to the tRNA nucleotidyltransferase/poly(A) polymerase family.</text>
</comment>
<evidence type="ECO:0000313" key="8">
    <source>
        <dbReference type="EMBL" id="KAK4523875.1"/>
    </source>
</evidence>
<dbReference type="AlphaFoldDB" id="A0AAV9I8X9"/>
<dbReference type="SUPFAM" id="SSF81301">
    <property type="entry name" value="Nucleotidyltransferase"/>
    <property type="match status" value="1"/>
</dbReference>
<dbReference type="Gene3D" id="3.30.460.10">
    <property type="entry name" value="Beta Polymerase, domain 2"/>
    <property type="match status" value="1"/>
</dbReference>